<dbReference type="Gene3D" id="1.10.238.10">
    <property type="entry name" value="EF-hand"/>
    <property type="match status" value="2"/>
</dbReference>
<feature type="domain" description="EF-hand" evidence="3">
    <location>
        <begin position="155"/>
        <end position="185"/>
    </location>
</feature>
<dbReference type="SUPFAM" id="SSF47473">
    <property type="entry name" value="EF-hand"/>
    <property type="match status" value="1"/>
</dbReference>
<keyword evidence="1" id="KW-0677">Repeat</keyword>
<feature type="domain" description="EF-hand" evidence="3">
    <location>
        <begin position="46"/>
        <end position="81"/>
    </location>
</feature>
<dbReference type="PROSITE" id="PS50222">
    <property type="entry name" value="EF_HAND_2"/>
    <property type="match status" value="4"/>
</dbReference>
<gene>
    <name evidence="4" type="ORF">FGO68_gene10692</name>
</gene>
<evidence type="ECO:0000256" key="2">
    <source>
        <dbReference type="ARBA" id="ARBA00022837"/>
    </source>
</evidence>
<dbReference type="CDD" id="cd00051">
    <property type="entry name" value="EFh"/>
    <property type="match status" value="2"/>
</dbReference>
<dbReference type="SMART" id="SM00054">
    <property type="entry name" value="EFh"/>
    <property type="match status" value="3"/>
</dbReference>
<proteinExistence type="predicted"/>
<accession>A0A8J8NNB1</accession>
<feature type="domain" description="EF-hand" evidence="3">
    <location>
        <begin position="118"/>
        <end position="153"/>
    </location>
</feature>
<sequence>MQGLVGLRATAESQVDGVFTTIDANGDNQLSKEEWALHLEGQGVTLQEHELDMIMALLDTDKSGFVSKEEFAAYAKAIDEAYPEDAESLIKRLSNNVTTDHDTVRWDERDKEQYDKGFEDARIKMVFEFFDDDHNGVLSRAEMKEFMVELYDHALTDEQLDTAIAYCDTNFDGAVSYDELYVYVV</sequence>
<name>A0A8J8NNB1_HALGN</name>
<feature type="domain" description="EF-hand" evidence="3">
    <location>
        <begin position="10"/>
        <end position="45"/>
    </location>
</feature>
<evidence type="ECO:0000259" key="3">
    <source>
        <dbReference type="PROSITE" id="PS50222"/>
    </source>
</evidence>
<dbReference type="InterPro" id="IPR002048">
    <property type="entry name" value="EF_hand_dom"/>
</dbReference>
<dbReference type="GO" id="GO:0005509">
    <property type="term" value="F:calcium ion binding"/>
    <property type="evidence" value="ECO:0007669"/>
    <property type="project" value="InterPro"/>
</dbReference>
<dbReference type="InterPro" id="IPR011992">
    <property type="entry name" value="EF-hand-dom_pair"/>
</dbReference>
<dbReference type="PANTHER" id="PTHR23050">
    <property type="entry name" value="CALCIUM BINDING PROTEIN"/>
    <property type="match status" value="1"/>
</dbReference>
<dbReference type="OrthoDB" id="312544at2759"/>
<dbReference type="PROSITE" id="PS00018">
    <property type="entry name" value="EF_HAND_1"/>
    <property type="match status" value="3"/>
</dbReference>
<evidence type="ECO:0000256" key="1">
    <source>
        <dbReference type="ARBA" id="ARBA00022737"/>
    </source>
</evidence>
<evidence type="ECO:0000313" key="4">
    <source>
        <dbReference type="EMBL" id="TNV77939.1"/>
    </source>
</evidence>
<reference evidence="4" key="1">
    <citation type="submission" date="2019-06" db="EMBL/GenBank/DDBJ databases">
        <authorList>
            <person name="Zheng W."/>
        </authorList>
    </citation>
    <scope>NUCLEOTIDE SEQUENCE</scope>
    <source>
        <strain evidence="4">QDHG01</strain>
    </source>
</reference>
<protein>
    <recommendedName>
        <fullName evidence="3">EF-hand domain-containing protein</fullName>
    </recommendedName>
</protein>
<dbReference type="EMBL" id="RRYP01011125">
    <property type="protein sequence ID" value="TNV77939.1"/>
    <property type="molecule type" value="Genomic_DNA"/>
</dbReference>
<organism evidence="4 5">
    <name type="scientific">Halteria grandinella</name>
    <dbReference type="NCBI Taxonomy" id="5974"/>
    <lineage>
        <taxon>Eukaryota</taxon>
        <taxon>Sar</taxon>
        <taxon>Alveolata</taxon>
        <taxon>Ciliophora</taxon>
        <taxon>Intramacronucleata</taxon>
        <taxon>Spirotrichea</taxon>
        <taxon>Stichotrichia</taxon>
        <taxon>Sporadotrichida</taxon>
        <taxon>Halteriidae</taxon>
        <taxon>Halteria</taxon>
    </lineage>
</organism>
<dbReference type="Pfam" id="PF13499">
    <property type="entry name" value="EF-hand_7"/>
    <property type="match status" value="2"/>
</dbReference>
<dbReference type="Proteomes" id="UP000785679">
    <property type="component" value="Unassembled WGS sequence"/>
</dbReference>
<comment type="caution">
    <text evidence="4">The sequence shown here is derived from an EMBL/GenBank/DDBJ whole genome shotgun (WGS) entry which is preliminary data.</text>
</comment>
<dbReference type="InterPro" id="IPR018247">
    <property type="entry name" value="EF_Hand_1_Ca_BS"/>
</dbReference>
<evidence type="ECO:0000313" key="5">
    <source>
        <dbReference type="Proteomes" id="UP000785679"/>
    </source>
</evidence>
<keyword evidence="2" id="KW-0106">Calcium</keyword>
<dbReference type="AlphaFoldDB" id="A0A8J8NNB1"/>
<dbReference type="InterPro" id="IPR050145">
    <property type="entry name" value="Centrin_CML-like"/>
</dbReference>
<keyword evidence="5" id="KW-1185">Reference proteome</keyword>